<reference evidence="2" key="2">
    <citation type="journal article" date="2018" name="Nat. Commun.">
        <title>Tailed giant Tupanvirus possesses the most complete translational apparatus of the known virosphere.</title>
        <authorList>
            <person name="Abrahao J."/>
            <person name="Silva L."/>
            <person name="Silva L.S."/>
            <person name="Khalil J.Y.B."/>
            <person name="Rodrigues R."/>
            <person name="Arantes T."/>
            <person name="Assis F."/>
            <person name="Boratto P."/>
            <person name="Andrade M."/>
            <person name="Kroon E.G."/>
            <person name="Ribeiro B."/>
            <person name="Bergier I."/>
            <person name="Seligmann H."/>
            <person name="Ghigo E."/>
            <person name="Colson P."/>
            <person name="Levasseur A."/>
            <person name="Kroemer G."/>
            <person name="Raoult D."/>
            <person name="La Scola B."/>
        </authorList>
    </citation>
    <scope>NUCLEOTIDE SEQUENCE [LARGE SCALE GENOMIC DNA]</scope>
    <source>
        <strain evidence="2">Soda lake</strain>
    </source>
</reference>
<accession>A0A6N1P0P0</accession>
<feature type="region of interest" description="Disordered" evidence="1">
    <location>
        <begin position="117"/>
        <end position="138"/>
    </location>
</feature>
<sequence>MWNNYAFYNHNNKLNNNKQNKIYCNKCNRYHTKPICKKVLVFEGSKCCKYCKHLCLMNRITEQRISEDKNYEYVNDLNNNNNKELSSSIFPIIPKENNNKEIPKENNTSNIIDLFDERKKDKHTQNTNTSNTNTSNTNTTKEISIINSDAKNNIMTNNEQTNNLVYSFRELVEYFPSTILKLKLDTKSVYTARITVGYFAESLEEPLTGNYILTKKITTSETNGFVTDMMDIIFSDIPNTNFSVDVTNMELSIIFQSDYTKSIQISGVLDLYKHNFA</sequence>
<feature type="compositionally biased region" description="Low complexity" evidence="1">
    <location>
        <begin position="126"/>
        <end position="138"/>
    </location>
</feature>
<dbReference type="GeneID" id="80518972"/>
<reference evidence="2" key="1">
    <citation type="submission" date="2017-01" db="EMBL/GenBank/DDBJ databases">
        <authorList>
            <person name="Assis F.L."/>
            <person name="Abrahao J.S."/>
            <person name="Silva L."/>
            <person name="Khalil J.B."/>
            <person name="Rodrigues R."/>
            <person name="Silva L.S."/>
            <person name="Arantes T."/>
            <person name="Boratto P."/>
            <person name="Andrade M."/>
            <person name="Kroon E.G."/>
            <person name="Ribeiro B."/>
            <person name="Bergier I."/>
            <person name="Seligmann H."/>
            <person name="Ghigo E."/>
            <person name="Colson P."/>
            <person name="Levasseur A."/>
            <person name="Raoult D."/>
            <person name="Scola B.L."/>
        </authorList>
    </citation>
    <scope>NUCLEOTIDE SEQUENCE</scope>
    <source>
        <strain evidence="2">Soda lake</strain>
    </source>
</reference>
<protein>
    <submittedName>
        <fullName evidence="2">Putative orfan</fullName>
    </submittedName>
</protein>
<evidence type="ECO:0000313" key="2">
    <source>
        <dbReference type="EMBL" id="QKU35542.1"/>
    </source>
</evidence>
<dbReference type="RefSeq" id="YP_010782208.1">
    <property type="nucleotide sequence ID" value="NC_075039.1"/>
</dbReference>
<proteinExistence type="predicted"/>
<evidence type="ECO:0000256" key="1">
    <source>
        <dbReference type="SAM" id="MobiDB-lite"/>
    </source>
</evidence>
<organism evidence="2">
    <name type="scientific">Tupanvirus soda lake</name>
    <dbReference type="NCBI Taxonomy" id="2126985"/>
    <lineage>
        <taxon>Viruses</taxon>
        <taxon>Varidnaviria</taxon>
        <taxon>Bamfordvirae</taxon>
        <taxon>Nucleocytoviricota</taxon>
        <taxon>Megaviricetes</taxon>
        <taxon>Imitervirales</taxon>
        <taxon>Mimiviridae</taxon>
        <taxon>Megamimivirinae</taxon>
        <taxon>Tupanvirus</taxon>
        <taxon>Tupanvirus salinum</taxon>
    </lineage>
</organism>
<dbReference type="KEGG" id="vg:80518972"/>
<dbReference type="EMBL" id="KY523104">
    <property type="protein sequence ID" value="QKU35542.1"/>
    <property type="molecule type" value="Genomic_DNA"/>
</dbReference>
<name>A0A6N1P0P0_9VIRU</name>